<comment type="catalytic activity">
    <reaction evidence="8 10">
        <text>L-aspartyl-tRNA(Asn) + L-glutamine + ATP + H2O = L-asparaginyl-tRNA(Asn) + L-glutamate + ADP + phosphate + 2 H(+)</text>
        <dbReference type="Rhea" id="RHEA:14513"/>
        <dbReference type="Rhea" id="RHEA-COMP:9674"/>
        <dbReference type="Rhea" id="RHEA-COMP:9677"/>
        <dbReference type="ChEBI" id="CHEBI:15377"/>
        <dbReference type="ChEBI" id="CHEBI:15378"/>
        <dbReference type="ChEBI" id="CHEBI:29985"/>
        <dbReference type="ChEBI" id="CHEBI:30616"/>
        <dbReference type="ChEBI" id="CHEBI:43474"/>
        <dbReference type="ChEBI" id="CHEBI:58359"/>
        <dbReference type="ChEBI" id="CHEBI:78515"/>
        <dbReference type="ChEBI" id="CHEBI:78516"/>
        <dbReference type="ChEBI" id="CHEBI:456216"/>
    </reaction>
</comment>
<dbReference type="Gene3D" id="1.10.10.410">
    <property type="match status" value="1"/>
</dbReference>
<keyword evidence="4 10" id="KW-0547">Nucleotide-binding</keyword>
<dbReference type="OrthoDB" id="9804078at2"/>
<dbReference type="NCBIfam" id="NF004012">
    <property type="entry name" value="PRK05477.1-2"/>
    <property type="match status" value="1"/>
</dbReference>
<evidence type="ECO:0000313" key="13">
    <source>
        <dbReference type="Proteomes" id="UP000045545"/>
    </source>
</evidence>
<sequence>MSRDYEIVVGLEVHAELKTASKIFCACSTAFGAEPNTQVCPVCSGFPGTLPVLNEKVVDLAIKTGLALNCEIAQFCKFDRKNYFYPDLPKAYQISQYDLPICKGGYLEIDLDGEKTRIGITRAHLEEDAGKLVHQGDITTTPFSLVDLNRSGVPLLEIVSEPDMRNAQQARAYMEKLRSILLFAGVSDCKMQEGSLRCDANVSVRPWGQKELGTRTEIKNLNSFRALERAIEYEAKRQMDALEDGETIIQETRTWDEEKGVTRSMRSKEEAHDYRYFPDPDLTPLRISKEWIEQIKASLPELPDQAGQRLIEEYGLSEYDAAQITISPQSLDFFDQSVALFPDAKTVSNWMMGDLNRLLKQQNIEIEECLVRPAALAEMLKLVKNGTISGKMAKTVFEEMFLTGRDPAEIVKEKGMAQISDIDSLAPLIDEIVEKNPKVVQDFKNGKEKAFGFFIGQIMKATRGQANPELVNQLLRKRLNKE</sequence>
<reference evidence="12 13" key="1">
    <citation type="submission" date="2015-03" db="EMBL/GenBank/DDBJ databases">
        <authorList>
            <person name="Murphy D."/>
        </authorList>
    </citation>
    <scope>NUCLEOTIDE SEQUENCE [LARGE SCALE GENOMIC DNA]</scope>
    <source>
        <strain evidence="12 13">OL-4</strain>
    </source>
</reference>
<keyword evidence="12" id="KW-0808">Transferase</keyword>
<dbReference type="GO" id="GO:0050566">
    <property type="term" value="F:asparaginyl-tRNA synthase (glutamine-hydrolyzing) activity"/>
    <property type="evidence" value="ECO:0007669"/>
    <property type="project" value="RHEA"/>
</dbReference>
<name>A0A0E4C9I6_9FIRM</name>
<dbReference type="FunFam" id="1.10.10.410:FF:000001">
    <property type="entry name" value="Aspartyl/glutamyl-tRNA(Asn/Gln) amidotransferase subunit B"/>
    <property type="match status" value="1"/>
</dbReference>
<organism evidence="12 13">
    <name type="scientific">Syntrophomonas zehnderi OL-4</name>
    <dbReference type="NCBI Taxonomy" id="690567"/>
    <lineage>
        <taxon>Bacteria</taxon>
        <taxon>Bacillati</taxon>
        <taxon>Bacillota</taxon>
        <taxon>Clostridia</taxon>
        <taxon>Eubacteriales</taxon>
        <taxon>Syntrophomonadaceae</taxon>
        <taxon>Syntrophomonas</taxon>
    </lineage>
</organism>
<dbReference type="InterPro" id="IPR018027">
    <property type="entry name" value="Asn/Gln_amidotransferase"/>
</dbReference>
<dbReference type="PROSITE" id="PS01234">
    <property type="entry name" value="GATB"/>
    <property type="match status" value="1"/>
</dbReference>
<comment type="catalytic activity">
    <reaction evidence="9 10">
        <text>L-glutamyl-tRNA(Gln) + L-glutamine + ATP + H2O = L-glutaminyl-tRNA(Gln) + L-glutamate + ADP + phosphate + H(+)</text>
        <dbReference type="Rhea" id="RHEA:17521"/>
        <dbReference type="Rhea" id="RHEA-COMP:9681"/>
        <dbReference type="Rhea" id="RHEA-COMP:9684"/>
        <dbReference type="ChEBI" id="CHEBI:15377"/>
        <dbReference type="ChEBI" id="CHEBI:15378"/>
        <dbReference type="ChEBI" id="CHEBI:29985"/>
        <dbReference type="ChEBI" id="CHEBI:30616"/>
        <dbReference type="ChEBI" id="CHEBI:43474"/>
        <dbReference type="ChEBI" id="CHEBI:58359"/>
        <dbReference type="ChEBI" id="CHEBI:78520"/>
        <dbReference type="ChEBI" id="CHEBI:78521"/>
        <dbReference type="ChEBI" id="CHEBI:456216"/>
    </reaction>
</comment>
<keyword evidence="3 10" id="KW-0436">Ligase</keyword>
<dbReference type="InterPro" id="IPR017958">
    <property type="entry name" value="Gln-tRNA_amidoTrfase_suB_CS"/>
</dbReference>
<dbReference type="InterPro" id="IPR004413">
    <property type="entry name" value="GatB"/>
</dbReference>
<dbReference type="GO" id="GO:0006412">
    <property type="term" value="P:translation"/>
    <property type="evidence" value="ECO:0007669"/>
    <property type="project" value="UniProtKB-UniRule"/>
</dbReference>
<dbReference type="GO" id="GO:0070681">
    <property type="term" value="P:glutaminyl-tRNAGln biosynthesis via transamidation"/>
    <property type="evidence" value="ECO:0007669"/>
    <property type="project" value="TreeGrafter"/>
</dbReference>
<evidence type="ECO:0000313" key="12">
    <source>
        <dbReference type="EMBL" id="CFY01655.1"/>
    </source>
</evidence>
<dbReference type="GO" id="GO:0050567">
    <property type="term" value="F:glutaminyl-tRNA synthase (glutamine-hydrolyzing) activity"/>
    <property type="evidence" value="ECO:0007669"/>
    <property type="project" value="UniProtKB-UniRule"/>
</dbReference>
<evidence type="ECO:0000256" key="2">
    <source>
        <dbReference type="ARBA" id="ARBA00011123"/>
    </source>
</evidence>
<protein>
    <recommendedName>
        <fullName evidence="10">Aspartyl/glutamyl-tRNA(Asn/Gln) amidotransferase subunit B</fullName>
        <shortName evidence="10">Asp/Glu-ADT subunit B</shortName>
        <ecNumber evidence="10">6.3.5.-</ecNumber>
    </recommendedName>
</protein>
<dbReference type="SUPFAM" id="SSF89095">
    <property type="entry name" value="GatB/YqeY motif"/>
    <property type="match status" value="1"/>
</dbReference>
<dbReference type="PANTHER" id="PTHR11659">
    <property type="entry name" value="GLUTAMYL-TRNA GLN AMIDOTRANSFERASE SUBUNIT B MITOCHONDRIAL AND PROKARYOTIC PET112-RELATED"/>
    <property type="match status" value="1"/>
</dbReference>
<evidence type="ECO:0000256" key="5">
    <source>
        <dbReference type="ARBA" id="ARBA00022840"/>
    </source>
</evidence>
<evidence type="ECO:0000259" key="11">
    <source>
        <dbReference type="SMART" id="SM00845"/>
    </source>
</evidence>
<keyword evidence="13" id="KW-1185">Reference proteome</keyword>
<dbReference type="HAMAP" id="MF_00121">
    <property type="entry name" value="GatB"/>
    <property type="match status" value="1"/>
</dbReference>
<proteinExistence type="inferred from homology"/>
<evidence type="ECO:0000256" key="8">
    <source>
        <dbReference type="ARBA" id="ARBA00047380"/>
    </source>
</evidence>
<comment type="function">
    <text evidence="7 10">Allows the formation of correctly charged Asn-tRNA(Asn) or Gln-tRNA(Gln) through the transamidation of misacylated Asp-tRNA(Asn) or Glu-tRNA(Gln) in organisms which lack either or both of asparaginyl-tRNA or glutaminyl-tRNA synthetases. The reaction takes place in the presence of glutamine and ATP through an activated phospho-Asp-tRNA(Asn) or phospho-Glu-tRNA(Gln).</text>
</comment>
<evidence type="ECO:0000256" key="1">
    <source>
        <dbReference type="ARBA" id="ARBA00005306"/>
    </source>
</evidence>
<evidence type="ECO:0000256" key="3">
    <source>
        <dbReference type="ARBA" id="ARBA00022598"/>
    </source>
</evidence>
<dbReference type="Pfam" id="PF02934">
    <property type="entry name" value="GatB_N"/>
    <property type="match status" value="1"/>
</dbReference>
<dbReference type="GO" id="GO:0005524">
    <property type="term" value="F:ATP binding"/>
    <property type="evidence" value="ECO:0007669"/>
    <property type="project" value="UniProtKB-KW"/>
</dbReference>
<evidence type="ECO:0000256" key="9">
    <source>
        <dbReference type="ARBA" id="ARBA00047913"/>
    </source>
</evidence>
<evidence type="ECO:0000256" key="10">
    <source>
        <dbReference type="HAMAP-Rule" id="MF_00121"/>
    </source>
</evidence>
<gene>
    <name evidence="10" type="primary">gatB</name>
    <name evidence="12" type="ORF">2567</name>
</gene>
<dbReference type="NCBIfam" id="NF004015">
    <property type="entry name" value="PRK05477.1-5"/>
    <property type="match status" value="1"/>
</dbReference>
<dbReference type="NCBIfam" id="TIGR00133">
    <property type="entry name" value="gatB"/>
    <property type="match status" value="1"/>
</dbReference>
<dbReference type="InterPro" id="IPR006075">
    <property type="entry name" value="Asn/Gln-tRNA_Trfase_suB/E_cat"/>
</dbReference>
<dbReference type="GO" id="GO:0016740">
    <property type="term" value="F:transferase activity"/>
    <property type="evidence" value="ECO:0007669"/>
    <property type="project" value="UniProtKB-KW"/>
</dbReference>
<evidence type="ECO:0000256" key="7">
    <source>
        <dbReference type="ARBA" id="ARBA00024799"/>
    </source>
</evidence>
<dbReference type="InterPro" id="IPR017959">
    <property type="entry name" value="Asn/Gln-tRNA_amidoTrfase_suB/E"/>
</dbReference>
<dbReference type="AlphaFoldDB" id="A0A0E4C9I6"/>
<dbReference type="SMART" id="SM00845">
    <property type="entry name" value="GatB_Yqey"/>
    <property type="match status" value="1"/>
</dbReference>
<dbReference type="InterPro" id="IPR014746">
    <property type="entry name" value="Gln_synth/guanido_kin_cat_dom"/>
</dbReference>
<evidence type="ECO:0000256" key="4">
    <source>
        <dbReference type="ARBA" id="ARBA00022741"/>
    </source>
</evidence>
<accession>A0A0E4C9I6</accession>
<comment type="subunit">
    <text evidence="2 10">Heterotrimer of A, B and C subunits.</text>
</comment>
<dbReference type="Gene3D" id="1.10.150.380">
    <property type="entry name" value="GatB domain, N-terminal subdomain"/>
    <property type="match status" value="1"/>
</dbReference>
<dbReference type="InterPro" id="IPR042114">
    <property type="entry name" value="GatB_C_1"/>
</dbReference>
<dbReference type="Proteomes" id="UP000045545">
    <property type="component" value="Unassembled WGS sequence"/>
</dbReference>
<evidence type="ECO:0000256" key="6">
    <source>
        <dbReference type="ARBA" id="ARBA00022917"/>
    </source>
</evidence>
<dbReference type="SUPFAM" id="SSF55931">
    <property type="entry name" value="Glutamine synthetase/guanido kinase"/>
    <property type="match status" value="1"/>
</dbReference>
<dbReference type="Pfam" id="PF02637">
    <property type="entry name" value="GatB_Yqey"/>
    <property type="match status" value="1"/>
</dbReference>
<dbReference type="NCBIfam" id="NF004014">
    <property type="entry name" value="PRK05477.1-4"/>
    <property type="match status" value="1"/>
</dbReference>
<dbReference type="InterPro" id="IPR003789">
    <property type="entry name" value="Asn/Gln_tRNA_amidoTrase-B-like"/>
</dbReference>
<dbReference type="RefSeq" id="WP_046499634.1">
    <property type="nucleotide sequence ID" value="NZ_CGIH01000046.1"/>
</dbReference>
<dbReference type="InterPro" id="IPR023168">
    <property type="entry name" value="GatB_Yqey_C_2"/>
</dbReference>
<dbReference type="EC" id="6.3.5.-" evidence="10"/>
<dbReference type="EMBL" id="CGIH01000046">
    <property type="protein sequence ID" value="CFY01655.1"/>
    <property type="molecule type" value="Genomic_DNA"/>
</dbReference>
<keyword evidence="5 10" id="KW-0067">ATP-binding</keyword>
<keyword evidence="6 10" id="KW-0648">Protein biosynthesis</keyword>
<dbReference type="STRING" id="690567.2567"/>
<feature type="domain" description="Asn/Gln amidotransferase" evidence="11">
    <location>
        <begin position="332"/>
        <end position="479"/>
    </location>
</feature>
<dbReference type="PANTHER" id="PTHR11659:SF0">
    <property type="entry name" value="GLUTAMYL-TRNA(GLN) AMIDOTRANSFERASE SUBUNIT B, MITOCHONDRIAL"/>
    <property type="match status" value="1"/>
</dbReference>
<comment type="similarity">
    <text evidence="1 10">Belongs to the GatB/GatE family. GatB subfamily.</text>
</comment>